<protein>
    <submittedName>
        <fullName evidence="2">Uncharacterized protein</fullName>
    </submittedName>
</protein>
<evidence type="ECO:0000256" key="1">
    <source>
        <dbReference type="SAM" id="Phobius"/>
    </source>
</evidence>
<gene>
    <name evidence="2" type="ORF">BDK61_0157</name>
</gene>
<sequence>MNWSRTMHCHAAFIHHTPGWEGIEPPLLRSLPSLVAYFNALLLLPLLTVVRRAMSREGVQREEDVLTPLRATGRVQLLHSVPTIYCRS</sequence>
<feature type="transmembrane region" description="Helical" evidence="1">
    <location>
        <begin position="34"/>
        <end position="51"/>
    </location>
</feature>
<reference evidence="2 3" key="1">
    <citation type="submission" date="2018-10" db="EMBL/GenBank/DDBJ databases">
        <title>Genomic Encyclopedia of Archaeal and Bacterial Type Strains, Phase II (KMG-II): from individual species to whole genera.</title>
        <authorList>
            <person name="Goeker M."/>
        </authorList>
    </citation>
    <scope>NUCLEOTIDE SEQUENCE [LARGE SCALE GENOMIC DNA]</scope>
    <source>
        <strain evidence="2 3">DSM 11927</strain>
    </source>
</reference>
<keyword evidence="1" id="KW-1133">Transmembrane helix</keyword>
<name>A0A495R1G4_9EURY</name>
<organism evidence="2 3">
    <name type="scientific">Haloarcula quadrata</name>
    <dbReference type="NCBI Taxonomy" id="182779"/>
    <lineage>
        <taxon>Archaea</taxon>
        <taxon>Methanobacteriati</taxon>
        <taxon>Methanobacteriota</taxon>
        <taxon>Stenosarchaea group</taxon>
        <taxon>Halobacteria</taxon>
        <taxon>Halobacteriales</taxon>
        <taxon>Haloarculaceae</taxon>
        <taxon>Haloarcula</taxon>
    </lineage>
</organism>
<dbReference type="AlphaFoldDB" id="A0A495R1G4"/>
<dbReference type="Proteomes" id="UP000268233">
    <property type="component" value="Unassembled WGS sequence"/>
</dbReference>
<dbReference type="EMBL" id="RBWW01000001">
    <property type="protein sequence ID" value="RKS80896.1"/>
    <property type="molecule type" value="Genomic_DNA"/>
</dbReference>
<evidence type="ECO:0000313" key="3">
    <source>
        <dbReference type="Proteomes" id="UP000268233"/>
    </source>
</evidence>
<evidence type="ECO:0000313" key="2">
    <source>
        <dbReference type="EMBL" id="RKS80896.1"/>
    </source>
</evidence>
<comment type="caution">
    <text evidence="2">The sequence shown here is derived from an EMBL/GenBank/DDBJ whole genome shotgun (WGS) entry which is preliminary data.</text>
</comment>
<keyword evidence="1" id="KW-0812">Transmembrane</keyword>
<proteinExistence type="predicted"/>
<accession>A0A495R1G4</accession>
<keyword evidence="1" id="KW-0472">Membrane</keyword>
<keyword evidence="3" id="KW-1185">Reference proteome</keyword>